<dbReference type="Gene3D" id="1.20.58.320">
    <property type="entry name" value="TPR-like"/>
    <property type="match status" value="1"/>
</dbReference>
<dbReference type="OrthoDB" id="7593450at2"/>
<accession>A0A433X409</accession>
<organism evidence="1 2">
    <name type="scientific">Arsenicitalea aurantiaca</name>
    <dbReference type="NCBI Taxonomy" id="1783274"/>
    <lineage>
        <taxon>Bacteria</taxon>
        <taxon>Pseudomonadati</taxon>
        <taxon>Pseudomonadota</taxon>
        <taxon>Alphaproteobacteria</taxon>
        <taxon>Hyphomicrobiales</taxon>
        <taxon>Devosiaceae</taxon>
        <taxon>Arsenicitalea</taxon>
    </lineage>
</organism>
<name>A0A433X409_9HYPH</name>
<dbReference type="RefSeq" id="WP_127189527.1">
    <property type="nucleotide sequence ID" value="NZ_RZNJ01000006.1"/>
</dbReference>
<dbReference type="InterPro" id="IPR011990">
    <property type="entry name" value="TPR-like_helical_dom_sf"/>
</dbReference>
<gene>
    <name evidence="1" type="ORF">EMQ25_15555</name>
</gene>
<dbReference type="Gene3D" id="1.25.40.10">
    <property type="entry name" value="Tetratricopeptide repeat domain"/>
    <property type="match status" value="1"/>
</dbReference>
<evidence type="ECO:0000313" key="2">
    <source>
        <dbReference type="Proteomes" id="UP000281547"/>
    </source>
</evidence>
<sequence length="180" mass="20642">MQSADEIITFWFTEHGEKDWFGGGPDFDTLLHARFGSLHEHVARGEAWRWRETSEGRLAEIIVLDQFSRQIHRGKPKAFAQDAMALALAQEAVAGGHDQRVAPRERMFFYLPYMHSESLVIHEEALRLYEALGNSEALEFEHAHIAVLKRFGRYPRRNDALGRPSSAEELSYIASDEGRF</sequence>
<dbReference type="EMBL" id="RZNJ01000006">
    <property type="protein sequence ID" value="RUT28803.1"/>
    <property type="molecule type" value="Genomic_DNA"/>
</dbReference>
<protein>
    <submittedName>
        <fullName evidence="1">DUF924 domain-containing protein</fullName>
    </submittedName>
</protein>
<reference evidence="1 2" key="1">
    <citation type="journal article" date="2016" name="Int. J. Syst. Evol. Microbiol.">
        <title>Arsenicitalea aurantiaca gen. nov., sp. nov., a new member of the family Hyphomicrobiaceae, isolated from high-arsenic sediment.</title>
        <authorList>
            <person name="Mu Y."/>
            <person name="Zhou L."/>
            <person name="Zeng X.C."/>
            <person name="Liu L."/>
            <person name="Pan Y."/>
            <person name="Chen X."/>
            <person name="Wang J."/>
            <person name="Li S."/>
            <person name="Li W.J."/>
            <person name="Wang Y."/>
        </authorList>
    </citation>
    <scope>NUCLEOTIDE SEQUENCE [LARGE SCALE GENOMIC DNA]</scope>
    <source>
        <strain evidence="1 2">42-50</strain>
    </source>
</reference>
<dbReference type="SUPFAM" id="SSF48452">
    <property type="entry name" value="TPR-like"/>
    <property type="match status" value="1"/>
</dbReference>
<dbReference type="Pfam" id="PF06041">
    <property type="entry name" value="DUF924"/>
    <property type="match status" value="1"/>
</dbReference>
<dbReference type="AlphaFoldDB" id="A0A433X409"/>
<proteinExistence type="predicted"/>
<comment type="caution">
    <text evidence="1">The sequence shown here is derived from an EMBL/GenBank/DDBJ whole genome shotgun (WGS) entry which is preliminary data.</text>
</comment>
<dbReference type="InterPro" id="IPR010323">
    <property type="entry name" value="DUF924"/>
</dbReference>
<evidence type="ECO:0000313" key="1">
    <source>
        <dbReference type="EMBL" id="RUT28803.1"/>
    </source>
</evidence>
<dbReference type="Proteomes" id="UP000281547">
    <property type="component" value="Unassembled WGS sequence"/>
</dbReference>
<keyword evidence="2" id="KW-1185">Reference proteome</keyword>